<dbReference type="EMBL" id="WSZM01000267">
    <property type="protein sequence ID" value="KAF4036380.1"/>
    <property type="molecule type" value="Genomic_DNA"/>
</dbReference>
<comment type="caution">
    <text evidence="2">The sequence shown here is derived from an EMBL/GenBank/DDBJ whole genome shotgun (WGS) entry which is preliminary data.</text>
</comment>
<sequence>MWLLTPCPGCRQACGGGRQTAAGKTTWICSWIGIGGGCGGRRGRGDGGSGYSNGRIAECGADGGDDGRRRWSAGGSRDGSNGDDGKLGAADAGRGSSGEGAKRRLEATQSAAAGMSASKEDGPAHEVAGKTAVNPPRADLKDDGRAQEVAAKTAVNPPRAKPKDDGRAQEEVAAKTAVNPPRAKPKDDGRAPEVAAKTAVNPERADLKDDGRARKVAAETAVKPARVKTRGDERVSAVATKGAEQSGEVEPGAERRSAGEGAVTGSSQKKRLVRRKVRFDVPVAAGPKATKWSGGLRARRDARAKWPAATVAKPVASRVLSKSGERGERGNEAEPAEVTARRKGARAVEWGEIGGRRSTTTPTFRRADGIGM</sequence>
<accession>A0A833WID9</accession>
<keyword evidence="3" id="KW-1185">Reference proteome</keyword>
<organism evidence="2 3">
    <name type="scientific">Phytophthora infestans</name>
    <name type="common">Potato late blight agent</name>
    <name type="synonym">Botrytis infestans</name>
    <dbReference type="NCBI Taxonomy" id="4787"/>
    <lineage>
        <taxon>Eukaryota</taxon>
        <taxon>Sar</taxon>
        <taxon>Stramenopiles</taxon>
        <taxon>Oomycota</taxon>
        <taxon>Peronosporomycetes</taxon>
        <taxon>Peronosporales</taxon>
        <taxon>Peronosporaceae</taxon>
        <taxon>Phytophthora</taxon>
    </lineage>
</organism>
<feature type="compositionally biased region" description="Basic and acidic residues" evidence="1">
    <location>
        <begin position="118"/>
        <end position="128"/>
    </location>
</feature>
<gene>
    <name evidence="2" type="ORF">GN244_ATG11489</name>
</gene>
<dbReference type="Proteomes" id="UP000602510">
    <property type="component" value="Unassembled WGS sequence"/>
</dbReference>
<proteinExistence type="predicted"/>
<feature type="compositionally biased region" description="Basic and acidic residues" evidence="1">
    <location>
        <begin position="203"/>
        <end position="217"/>
    </location>
</feature>
<reference evidence="2" key="1">
    <citation type="submission" date="2020-04" db="EMBL/GenBank/DDBJ databases">
        <title>Hybrid Assembly of Korean Phytophthora infestans isolates.</title>
        <authorList>
            <person name="Prokchorchik M."/>
            <person name="Lee Y."/>
            <person name="Seo J."/>
            <person name="Cho J.-H."/>
            <person name="Park Y.-E."/>
            <person name="Jang D.-C."/>
            <person name="Im J.-S."/>
            <person name="Choi J.-G."/>
            <person name="Park H.-J."/>
            <person name="Lee G.-B."/>
            <person name="Lee Y.-G."/>
            <person name="Hong S.-Y."/>
            <person name="Cho K."/>
            <person name="Sohn K.H."/>
        </authorList>
    </citation>
    <scope>NUCLEOTIDE SEQUENCE</scope>
    <source>
        <strain evidence="2">KR_1_A1</strain>
    </source>
</reference>
<feature type="region of interest" description="Disordered" evidence="1">
    <location>
        <begin position="60"/>
        <end position="271"/>
    </location>
</feature>
<feature type="compositionally biased region" description="Basic and acidic residues" evidence="1">
    <location>
        <begin position="323"/>
        <end position="332"/>
    </location>
</feature>
<evidence type="ECO:0000256" key="1">
    <source>
        <dbReference type="SAM" id="MobiDB-lite"/>
    </source>
</evidence>
<protein>
    <submittedName>
        <fullName evidence="2">Uncharacterized protein</fullName>
    </submittedName>
</protein>
<feature type="compositionally biased region" description="Basic and acidic residues" evidence="1">
    <location>
        <begin position="161"/>
        <end position="173"/>
    </location>
</feature>
<evidence type="ECO:0000313" key="3">
    <source>
        <dbReference type="Proteomes" id="UP000602510"/>
    </source>
</evidence>
<feature type="region of interest" description="Disordered" evidence="1">
    <location>
        <begin position="317"/>
        <end position="372"/>
    </location>
</feature>
<evidence type="ECO:0000313" key="2">
    <source>
        <dbReference type="EMBL" id="KAF4036380.1"/>
    </source>
</evidence>
<dbReference type="AlphaFoldDB" id="A0A833WID9"/>
<name>A0A833WID9_PHYIN</name>